<accession>A0A9X1X2S5</accession>
<proteinExistence type="predicted"/>
<dbReference type="AlphaFoldDB" id="A0A9X1X2S5"/>
<dbReference type="Pfam" id="PF13689">
    <property type="entry name" value="DUF4154"/>
    <property type="match status" value="1"/>
</dbReference>
<protein>
    <submittedName>
        <fullName evidence="1">YfiR family protein</fullName>
    </submittedName>
</protein>
<dbReference type="InterPro" id="IPR025293">
    <property type="entry name" value="YfiR/HmsC-like"/>
</dbReference>
<dbReference type="EMBL" id="JAKUML010000012">
    <property type="protein sequence ID" value="MCJ8146936.1"/>
    <property type="molecule type" value="Genomic_DNA"/>
</dbReference>
<sequence length="166" mass="19011">MLFLFCLPIVTHAEEHADSLINGILSYVRWNPSYTQLNFCMIDGQAKFISDHIFKSPSNLIRPANISIKHHQSSELLSNEATASRCQILYFVNTPDDVQQRLINGLKQHTLTISEKNEQCAIGSAVCLYRANQQYRFKINMDSLKQSEIQMDSKVLLLSKKYQGEE</sequence>
<keyword evidence="2" id="KW-1185">Reference proteome</keyword>
<reference evidence="1" key="1">
    <citation type="submission" date="2022-02" db="EMBL/GenBank/DDBJ databases">
        <title>Acinetobacter A3.8 sp. nov., isolated from Sediment (Zhairuo Island).</title>
        <authorList>
            <person name="Zheng K."/>
        </authorList>
    </citation>
    <scope>NUCLEOTIDE SEQUENCE</scope>
    <source>
        <strain evidence="1">A3.8</strain>
    </source>
</reference>
<organism evidence="1 2">
    <name type="scientific">Acinetobacter sedimenti</name>
    <dbReference type="NCBI Taxonomy" id="2919922"/>
    <lineage>
        <taxon>Bacteria</taxon>
        <taxon>Pseudomonadati</taxon>
        <taxon>Pseudomonadota</taxon>
        <taxon>Gammaproteobacteria</taxon>
        <taxon>Moraxellales</taxon>
        <taxon>Moraxellaceae</taxon>
        <taxon>Acinetobacter</taxon>
    </lineage>
</organism>
<name>A0A9X1X2S5_9GAMM</name>
<evidence type="ECO:0000313" key="1">
    <source>
        <dbReference type="EMBL" id="MCJ8146936.1"/>
    </source>
</evidence>
<gene>
    <name evidence="1" type="ORF">MKI79_08495</name>
</gene>
<comment type="caution">
    <text evidence="1">The sequence shown here is derived from an EMBL/GenBank/DDBJ whole genome shotgun (WGS) entry which is preliminary data.</text>
</comment>
<dbReference type="Proteomes" id="UP001139701">
    <property type="component" value="Unassembled WGS sequence"/>
</dbReference>
<evidence type="ECO:0000313" key="2">
    <source>
        <dbReference type="Proteomes" id="UP001139701"/>
    </source>
</evidence>